<sequence length="68" mass="7722">MDTDMYLEPTVALYRGTIQDVSLMRLLQLSYPARPKVTVTSADSAYGFDYSNIPRCEVAIDVRLIFET</sequence>
<name>T1GY44_MEGSC</name>
<organism evidence="1 2">
    <name type="scientific">Megaselia scalaris</name>
    <name type="common">Humpbacked fly</name>
    <name type="synonym">Phora scalaris</name>
    <dbReference type="NCBI Taxonomy" id="36166"/>
    <lineage>
        <taxon>Eukaryota</taxon>
        <taxon>Metazoa</taxon>
        <taxon>Ecdysozoa</taxon>
        <taxon>Arthropoda</taxon>
        <taxon>Hexapoda</taxon>
        <taxon>Insecta</taxon>
        <taxon>Pterygota</taxon>
        <taxon>Neoptera</taxon>
        <taxon>Endopterygota</taxon>
        <taxon>Diptera</taxon>
        <taxon>Brachycera</taxon>
        <taxon>Muscomorpha</taxon>
        <taxon>Platypezoidea</taxon>
        <taxon>Phoridae</taxon>
        <taxon>Megaseliini</taxon>
        <taxon>Megaselia</taxon>
    </lineage>
</organism>
<dbReference type="EnsemblMetazoa" id="MESCA008764-RA">
    <property type="protein sequence ID" value="MESCA008764-PA"/>
    <property type="gene ID" value="MESCA008764"/>
</dbReference>
<accession>T1GY44</accession>
<proteinExistence type="predicted"/>
<dbReference type="EMBL" id="CAQQ02384731">
    <property type="status" value="NOT_ANNOTATED_CDS"/>
    <property type="molecule type" value="Genomic_DNA"/>
</dbReference>
<dbReference type="HOGENOM" id="CLU_2801341_0_0_1"/>
<evidence type="ECO:0000313" key="1">
    <source>
        <dbReference type="EnsemblMetazoa" id="MESCA008764-PA"/>
    </source>
</evidence>
<reference evidence="1" key="2">
    <citation type="submission" date="2015-06" db="UniProtKB">
        <authorList>
            <consortium name="EnsemblMetazoa"/>
        </authorList>
    </citation>
    <scope>IDENTIFICATION</scope>
</reference>
<dbReference type="Proteomes" id="UP000015102">
    <property type="component" value="Unassembled WGS sequence"/>
</dbReference>
<reference evidence="2" key="1">
    <citation type="submission" date="2013-02" db="EMBL/GenBank/DDBJ databases">
        <authorList>
            <person name="Hughes D."/>
        </authorList>
    </citation>
    <scope>NUCLEOTIDE SEQUENCE</scope>
    <source>
        <strain>Durham</strain>
        <strain evidence="2">NC isolate 2 -- Noor lab</strain>
    </source>
</reference>
<dbReference type="EMBL" id="CAQQ02384732">
    <property type="status" value="NOT_ANNOTATED_CDS"/>
    <property type="molecule type" value="Genomic_DNA"/>
</dbReference>
<keyword evidence="2" id="KW-1185">Reference proteome</keyword>
<evidence type="ECO:0000313" key="2">
    <source>
        <dbReference type="Proteomes" id="UP000015102"/>
    </source>
</evidence>
<dbReference type="AlphaFoldDB" id="T1GY44"/>
<protein>
    <submittedName>
        <fullName evidence="1">Uncharacterized protein</fullName>
    </submittedName>
</protein>